<protein>
    <submittedName>
        <fullName evidence="3">F5/8 type C domain-containing protein</fullName>
    </submittedName>
</protein>
<dbReference type="EMBL" id="UYSL01021201">
    <property type="protein sequence ID" value="VDL77551.1"/>
    <property type="molecule type" value="Genomic_DNA"/>
</dbReference>
<dbReference type="Proteomes" id="UP000271162">
    <property type="component" value="Unassembled WGS sequence"/>
</dbReference>
<evidence type="ECO:0000313" key="1">
    <source>
        <dbReference type="EMBL" id="VDL77551.1"/>
    </source>
</evidence>
<dbReference type="AlphaFoldDB" id="A0A158R1K8"/>
<reference evidence="1 2" key="2">
    <citation type="submission" date="2018-11" db="EMBL/GenBank/DDBJ databases">
        <authorList>
            <consortium name="Pathogen Informatics"/>
        </authorList>
    </citation>
    <scope>NUCLEOTIDE SEQUENCE [LARGE SCALE GENOMIC DNA]</scope>
</reference>
<accession>A0A158R1K8</accession>
<gene>
    <name evidence="1" type="ORF">NBR_LOCUS13962</name>
</gene>
<sequence length="261" mass="29935">MWLRQIFPSRQAAGKPPQNDRISRKACHFSVSEPMRYVYYVGYEQLHNEGGRFNSLHVTDLIRSTKASETGMILMELNQTTRRLRVFYIEENGKTSCSEIGDYQTLGFAPYTQPWENGALLSAFERLPTTYGRMAYTGRVIDVDVQSRKVNYTRPSGCPFTTDEDQEISPTLTAPHSMKQICRNGRLWVIIEPLHLKGKLVTIWTIHRGRWEYVTKVKANFRDITMDVSSNDTAIVLVKSPTESELSTTICISSVMLLRLR</sequence>
<organism evidence="3">
    <name type="scientific">Nippostrongylus brasiliensis</name>
    <name type="common">Rat hookworm</name>
    <dbReference type="NCBI Taxonomy" id="27835"/>
    <lineage>
        <taxon>Eukaryota</taxon>
        <taxon>Metazoa</taxon>
        <taxon>Ecdysozoa</taxon>
        <taxon>Nematoda</taxon>
        <taxon>Chromadorea</taxon>
        <taxon>Rhabditida</taxon>
        <taxon>Rhabditina</taxon>
        <taxon>Rhabditomorpha</taxon>
        <taxon>Strongyloidea</taxon>
        <taxon>Heligmosomidae</taxon>
        <taxon>Nippostrongylus</taxon>
    </lineage>
</organism>
<dbReference type="WBParaSite" id="NBR_0001396101-mRNA-1">
    <property type="protein sequence ID" value="NBR_0001396101-mRNA-1"/>
    <property type="gene ID" value="NBR_0001396101"/>
</dbReference>
<name>A0A158R1K8_NIPBR</name>
<reference evidence="3" key="1">
    <citation type="submission" date="2016-04" db="UniProtKB">
        <authorList>
            <consortium name="WormBaseParasite"/>
        </authorList>
    </citation>
    <scope>IDENTIFICATION</scope>
</reference>
<evidence type="ECO:0000313" key="2">
    <source>
        <dbReference type="Proteomes" id="UP000271162"/>
    </source>
</evidence>
<proteinExistence type="predicted"/>
<keyword evidence="2" id="KW-1185">Reference proteome</keyword>
<evidence type="ECO:0000313" key="3">
    <source>
        <dbReference type="WBParaSite" id="NBR_0001396101-mRNA-1"/>
    </source>
</evidence>